<keyword evidence="4" id="KW-1185">Reference proteome</keyword>
<dbReference type="Gene3D" id="1.10.260.40">
    <property type="entry name" value="lambda repressor-like DNA-binding domains"/>
    <property type="match status" value="1"/>
</dbReference>
<protein>
    <submittedName>
        <fullName evidence="2">Helix-turn-helix domain-containing protein</fullName>
    </submittedName>
    <submittedName>
        <fullName evidence="3">Helix-turn-helix transcriptional regulator</fullName>
    </submittedName>
</protein>
<dbReference type="EMBL" id="CP116222">
    <property type="protein sequence ID" value="WFC08109.1"/>
    <property type="molecule type" value="Genomic_DNA"/>
</dbReference>
<dbReference type="SUPFAM" id="SSF47413">
    <property type="entry name" value="lambda repressor-like DNA-binding domains"/>
    <property type="match status" value="1"/>
</dbReference>
<dbReference type="SMART" id="SM00530">
    <property type="entry name" value="HTH_XRE"/>
    <property type="match status" value="1"/>
</dbReference>
<dbReference type="GO" id="GO:0003677">
    <property type="term" value="F:DNA binding"/>
    <property type="evidence" value="ECO:0007669"/>
    <property type="project" value="InterPro"/>
</dbReference>
<dbReference type="AlphaFoldDB" id="A0AAX3RZR3"/>
<sequence>MTLGNRVKQRRKLLGYTQHDLAEEVGLTQQAINRIESNVISRPRFILELAQVLQCDPEWLLKGSSVSTKV</sequence>
<feature type="domain" description="HTH cro/C1-type" evidence="1">
    <location>
        <begin position="7"/>
        <end position="60"/>
    </location>
</feature>
<dbReference type="Proteomes" id="UP001057142">
    <property type="component" value="Chromosome"/>
</dbReference>
<evidence type="ECO:0000259" key="1">
    <source>
        <dbReference type="PROSITE" id="PS50943"/>
    </source>
</evidence>
<accession>A0AAX3RZR3</accession>
<proteinExistence type="predicted"/>
<dbReference type="CDD" id="cd00093">
    <property type="entry name" value="HTH_XRE"/>
    <property type="match status" value="1"/>
</dbReference>
<dbReference type="EMBL" id="CP097327">
    <property type="protein sequence ID" value="USB35602.1"/>
    <property type="molecule type" value="Genomic_DNA"/>
</dbReference>
<reference evidence="2" key="1">
    <citation type="journal article" date="2022" name="Front. Microbiol.">
        <title>Identification of a novel aminoglycoside O-nucleotidyltransferase AadA33 in Providencia vermicola.</title>
        <authorList>
            <person name="Feng C."/>
            <person name="Gao M."/>
            <person name="Jiang W."/>
            <person name="Shi W."/>
            <person name="Li A."/>
            <person name="Liu S."/>
            <person name="Zhang L."/>
            <person name="Zhang X."/>
            <person name="Li Q."/>
            <person name="Lin H."/>
            <person name="Lu J."/>
            <person name="Li K."/>
            <person name="Zhang H."/>
            <person name="Hu Y."/>
            <person name="Bao Q."/>
            <person name="Lin X."/>
        </authorList>
    </citation>
    <scope>NUCLEOTIDE SEQUENCE</scope>
    <source>
        <strain evidence="2">P13</strain>
    </source>
</reference>
<evidence type="ECO:0000313" key="5">
    <source>
        <dbReference type="Proteomes" id="UP001222403"/>
    </source>
</evidence>
<dbReference type="InterPro" id="IPR001387">
    <property type="entry name" value="Cro/C1-type_HTH"/>
</dbReference>
<dbReference type="InterPro" id="IPR010982">
    <property type="entry name" value="Lambda_DNA-bd_dom_sf"/>
</dbReference>
<evidence type="ECO:0000313" key="2">
    <source>
        <dbReference type="EMBL" id="USB35602.1"/>
    </source>
</evidence>
<dbReference type="Pfam" id="PF01381">
    <property type="entry name" value="HTH_3"/>
    <property type="match status" value="1"/>
</dbReference>
<organism evidence="3 5">
    <name type="scientific">Providencia vermicola</name>
    <dbReference type="NCBI Taxonomy" id="333965"/>
    <lineage>
        <taxon>Bacteria</taxon>
        <taxon>Pseudomonadati</taxon>
        <taxon>Pseudomonadota</taxon>
        <taxon>Gammaproteobacteria</taxon>
        <taxon>Enterobacterales</taxon>
        <taxon>Morganellaceae</taxon>
        <taxon>Providencia</taxon>
    </lineage>
</organism>
<evidence type="ECO:0000313" key="4">
    <source>
        <dbReference type="Proteomes" id="UP001057142"/>
    </source>
</evidence>
<dbReference type="Proteomes" id="UP001222403">
    <property type="component" value="Chromosome"/>
</dbReference>
<dbReference type="RefSeq" id="WP_154621885.1">
    <property type="nucleotide sequence ID" value="NZ_CAXOHT010000003.1"/>
</dbReference>
<dbReference type="PROSITE" id="PS50943">
    <property type="entry name" value="HTH_CROC1"/>
    <property type="match status" value="1"/>
</dbReference>
<gene>
    <name evidence="2" type="ORF">M5J11_12235</name>
    <name evidence="3" type="ORF">PG365_06990</name>
</gene>
<evidence type="ECO:0000313" key="3">
    <source>
        <dbReference type="EMBL" id="WFC08109.1"/>
    </source>
</evidence>
<name>A0AAX3RZR3_9GAMM</name>
<reference evidence="3" key="2">
    <citation type="submission" date="2023-01" db="EMBL/GenBank/DDBJ databases">
        <title>The prevalence of carbapenem-resistant bacteria in aquaculture in China and the genetic diversity of carbapenem-resistant genes.</title>
        <authorList>
            <person name="Wen R."/>
        </authorList>
    </citation>
    <scope>NUCLEOTIDE SEQUENCE</scope>
    <source>
        <strain evidence="3">PVA41-chromosome</strain>
    </source>
</reference>